<keyword evidence="3" id="KW-1185">Reference proteome</keyword>
<dbReference type="SUPFAM" id="SSF52047">
    <property type="entry name" value="RNI-like"/>
    <property type="match status" value="1"/>
</dbReference>
<protein>
    <submittedName>
        <fullName evidence="2">Uncharacterized protein</fullName>
    </submittedName>
</protein>
<reference evidence="2" key="1">
    <citation type="journal article" date="2023" name="IMA Fungus">
        <title>Comparative genomic study of the Penicillium genus elucidates a diverse pangenome and 15 lateral gene transfer events.</title>
        <authorList>
            <person name="Petersen C."/>
            <person name="Sorensen T."/>
            <person name="Nielsen M.R."/>
            <person name="Sondergaard T.E."/>
            <person name="Sorensen J.L."/>
            <person name="Fitzpatrick D.A."/>
            <person name="Frisvad J.C."/>
            <person name="Nielsen K.L."/>
        </authorList>
    </citation>
    <scope>NUCLEOTIDE SEQUENCE</scope>
    <source>
        <strain evidence="2">IBT 17514</strain>
    </source>
</reference>
<reference evidence="2" key="2">
    <citation type="submission" date="2023-01" db="EMBL/GenBank/DDBJ databases">
        <authorList>
            <person name="Petersen C."/>
        </authorList>
    </citation>
    <scope>NUCLEOTIDE SEQUENCE</scope>
    <source>
        <strain evidence="2">IBT 17514</strain>
    </source>
</reference>
<dbReference type="Gene3D" id="3.80.10.10">
    <property type="entry name" value="Ribonuclease Inhibitor"/>
    <property type="match status" value="1"/>
</dbReference>
<feature type="region of interest" description="Disordered" evidence="1">
    <location>
        <begin position="292"/>
        <end position="324"/>
    </location>
</feature>
<feature type="compositionally biased region" description="Basic residues" evidence="1">
    <location>
        <begin position="112"/>
        <end position="129"/>
    </location>
</feature>
<name>A0AAD6MWL5_9EURO</name>
<dbReference type="Proteomes" id="UP001215712">
    <property type="component" value="Unassembled WGS sequence"/>
</dbReference>
<gene>
    <name evidence="2" type="ORF">N7493_005528</name>
</gene>
<sequence length="538" mass="60032">MPKKHRNSFAYTKPAGTAHHSLTSSAGPSGAAHNAHHARVGTGPARGPERSMGRSSIDDNDSSVNDLINHLRRTQGLGSHEGSASSPRLFGPQRSLPPALRSVLQLPEHPAPRPRRNIFHTRINGRPRRPPPGPAAPASWSSETRTNRHTVSKNSNMEPWFKDQIVYRLNRLPGRFPTPTSLQHLAYLRTAMDWTWYVEELGEFLAETPSHLKQMLLSYIAFYWRPANSANVMNGLRPLYLSLADYDRLARAHPGHRFQGMQLNDSRTVRLDLSKAIGYWLTMREVIRALQLPSSSSHTPGPSTENNVPESWDETEAGTEAGSVPRPIQGRLFPSLRYLSLAHPKIGSVSWNELVSLTSHLPTLTHLSLAHWPALRTECDPNLRDDHAAILRQIARNTYCLEWLDLEGCTSWIEALAPGLDPAGNPTGVGSDGPDWNGPWRNVEHLILSPGYWVQLPPEESIGTSTRSMEAQRRGKWEEAWEDAAEFNSDVHTAKKVADAIKARRKKSGKTIVVETGEREAPDIYAIMRECVWEPLGP</sequence>
<organism evidence="2 3">
    <name type="scientific">Penicillium malachiteum</name>
    <dbReference type="NCBI Taxonomy" id="1324776"/>
    <lineage>
        <taxon>Eukaryota</taxon>
        <taxon>Fungi</taxon>
        <taxon>Dikarya</taxon>
        <taxon>Ascomycota</taxon>
        <taxon>Pezizomycotina</taxon>
        <taxon>Eurotiomycetes</taxon>
        <taxon>Eurotiomycetidae</taxon>
        <taxon>Eurotiales</taxon>
        <taxon>Aspergillaceae</taxon>
        <taxon>Penicillium</taxon>
    </lineage>
</organism>
<comment type="caution">
    <text evidence="2">The sequence shown here is derived from an EMBL/GenBank/DDBJ whole genome shotgun (WGS) entry which is preliminary data.</text>
</comment>
<feature type="region of interest" description="Disordered" evidence="1">
    <location>
        <begin position="1"/>
        <end position="95"/>
    </location>
</feature>
<feature type="compositionally biased region" description="Low complexity" evidence="1">
    <location>
        <begin position="293"/>
        <end position="304"/>
    </location>
</feature>
<dbReference type="InterPro" id="IPR032675">
    <property type="entry name" value="LRR_dom_sf"/>
</dbReference>
<dbReference type="AlphaFoldDB" id="A0AAD6MWL5"/>
<evidence type="ECO:0000313" key="3">
    <source>
        <dbReference type="Proteomes" id="UP001215712"/>
    </source>
</evidence>
<evidence type="ECO:0000256" key="1">
    <source>
        <dbReference type="SAM" id="MobiDB-lite"/>
    </source>
</evidence>
<proteinExistence type="predicted"/>
<dbReference type="EMBL" id="JAQJAN010000006">
    <property type="protein sequence ID" value="KAJ5727708.1"/>
    <property type="molecule type" value="Genomic_DNA"/>
</dbReference>
<feature type="region of interest" description="Disordered" evidence="1">
    <location>
        <begin position="107"/>
        <end position="154"/>
    </location>
</feature>
<evidence type="ECO:0000313" key="2">
    <source>
        <dbReference type="EMBL" id="KAJ5727708.1"/>
    </source>
</evidence>
<accession>A0AAD6MWL5</accession>